<dbReference type="SMART" id="SM00448">
    <property type="entry name" value="REC"/>
    <property type="match status" value="1"/>
</dbReference>
<dbReference type="Proteomes" id="UP001065322">
    <property type="component" value="Chromosome"/>
</dbReference>
<sequence length="446" mass="50331">MLSDNVQIPLQEKHGRLLIVDDEEAVQQALKRLFHRQYEVVVLGSGAAAVELLQQDEFDLIISDMRMPGMSGAELLKHCFEQYPDMIRILLTGYSDLESAIKAVNEGNIYRYISKPWDNDQLRNIVAEALDTRELKAANIRLNAHIAEQNAELARLNLELQDKYQQKSDQVGEAEEKLHDAYRTLRQEFNSMVHILVGIMEARNGEEKGCSESLARLAKLFAEFSGLDGQAIQDVYYAALLRNIGKVTLPDSVLSKALTQMSVSEKSDYAHFPINGQTSLMLLEPLQNVANIIRSHMELYNGKGFPDKLSGSAIPKEARILRIVSDYADLQREHNFLGETLDEETVRAYLLKMAGQRYDRELVDVFMTVLDDFEEAVVPNLERIDIKEARSGMVLAGNLVSPAGVVLLSEGTELTERHITKLAAMERQFEGHEIKLHVRREPAAKK</sequence>
<dbReference type="InterPro" id="IPR011006">
    <property type="entry name" value="CheY-like_superfamily"/>
</dbReference>
<keyword evidence="6" id="KW-1185">Reference proteome</keyword>
<dbReference type="PROSITE" id="PS50110">
    <property type="entry name" value="RESPONSE_REGULATORY"/>
    <property type="match status" value="1"/>
</dbReference>
<dbReference type="CDD" id="cd17569">
    <property type="entry name" value="REC_HupR-like"/>
    <property type="match status" value="1"/>
</dbReference>
<dbReference type="InterPro" id="IPR052020">
    <property type="entry name" value="Cyclic_di-GMP/3'3'-cGAMP_PDE"/>
</dbReference>
<dbReference type="PANTHER" id="PTHR45228">
    <property type="entry name" value="CYCLIC DI-GMP PHOSPHODIESTERASE TM_0186-RELATED"/>
    <property type="match status" value="1"/>
</dbReference>
<feature type="domain" description="HD-GYP" evidence="4">
    <location>
        <begin position="185"/>
        <end position="382"/>
    </location>
</feature>
<evidence type="ECO:0000259" key="4">
    <source>
        <dbReference type="PROSITE" id="PS51832"/>
    </source>
</evidence>
<keyword evidence="1" id="KW-0597">Phosphoprotein</keyword>
<dbReference type="RefSeq" id="WP_260998250.1">
    <property type="nucleotide sequence ID" value="NZ_CP054475.1"/>
</dbReference>
<name>A0ABY6A7U1_9GAMM</name>
<dbReference type="SUPFAM" id="SSF52172">
    <property type="entry name" value="CheY-like"/>
    <property type="match status" value="1"/>
</dbReference>
<dbReference type="Pfam" id="PF00072">
    <property type="entry name" value="Response_reg"/>
    <property type="match status" value="1"/>
</dbReference>
<dbReference type="Pfam" id="PF13487">
    <property type="entry name" value="HD_5"/>
    <property type="match status" value="1"/>
</dbReference>
<feature type="domain" description="Response regulatory" evidence="3">
    <location>
        <begin position="16"/>
        <end position="130"/>
    </location>
</feature>
<feature type="coiled-coil region" evidence="2">
    <location>
        <begin position="139"/>
        <end position="177"/>
    </location>
</feature>
<dbReference type="PANTHER" id="PTHR45228:SF8">
    <property type="entry name" value="TWO-COMPONENT RESPONSE REGULATOR-RELATED"/>
    <property type="match status" value="1"/>
</dbReference>
<evidence type="ECO:0000313" key="6">
    <source>
        <dbReference type="Proteomes" id="UP001065322"/>
    </source>
</evidence>
<feature type="modified residue" description="4-aspartylphosphate" evidence="1">
    <location>
        <position position="64"/>
    </location>
</feature>
<organism evidence="5 6">
    <name type="scientific">Thalassolituus hydrocarboniclasticus</name>
    <dbReference type="NCBI Taxonomy" id="2742796"/>
    <lineage>
        <taxon>Bacteria</taxon>
        <taxon>Pseudomonadati</taxon>
        <taxon>Pseudomonadota</taxon>
        <taxon>Gammaproteobacteria</taxon>
        <taxon>Oceanospirillales</taxon>
        <taxon>Oceanospirillaceae</taxon>
        <taxon>Thalassolituus</taxon>
    </lineage>
</organism>
<evidence type="ECO:0000313" key="5">
    <source>
        <dbReference type="EMBL" id="UXD86274.1"/>
    </source>
</evidence>
<evidence type="ECO:0000259" key="3">
    <source>
        <dbReference type="PROSITE" id="PS50110"/>
    </source>
</evidence>
<dbReference type="InterPro" id="IPR001789">
    <property type="entry name" value="Sig_transdc_resp-reg_receiver"/>
</dbReference>
<dbReference type="InterPro" id="IPR037522">
    <property type="entry name" value="HD_GYP_dom"/>
</dbReference>
<dbReference type="PROSITE" id="PS51832">
    <property type="entry name" value="HD_GYP"/>
    <property type="match status" value="1"/>
</dbReference>
<dbReference type="EMBL" id="CP054475">
    <property type="protein sequence ID" value="UXD86274.1"/>
    <property type="molecule type" value="Genomic_DNA"/>
</dbReference>
<proteinExistence type="predicted"/>
<dbReference type="CDD" id="cd00077">
    <property type="entry name" value="HDc"/>
    <property type="match status" value="1"/>
</dbReference>
<evidence type="ECO:0000256" key="2">
    <source>
        <dbReference type="SAM" id="Coils"/>
    </source>
</evidence>
<accession>A0ABY6A7U1</accession>
<dbReference type="Gene3D" id="3.40.50.2300">
    <property type="match status" value="1"/>
</dbReference>
<keyword evidence="2" id="KW-0175">Coiled coil</keyword>
<reference evidence="6" key="1">
    <citation type="submission" date="2020-06" db="EMBL/GenBank/DDBJ databases">
        <title>Thalassolituus marinus alknpb1M-1, a hydrocarbon-degrading bacterium isolated from the deep-sea overlying water using an in-situ strategy from the South China Sea basin.</title>
        <authorList>
            <person name="Dong C."/>
            <person name="Chen Y."/>
            <person name="Shao Z."/>
        </authorList>
    </citation>
    <scope>NUCLEOTIDE SEQUENCE [LARGE SCALE GENOMIC DNA]</scope>
    <source>
        <strain evidence="6">alknpb1M-1</strain>
    </source>
</reference>
<gene>
    <name evidence="5" type="ORF">HUF19_01890</name>
</gene>
<dbReference type="InterPro" id="IPR003607">
    <property type="entry name" value="HD/PDEase_dom"/>
</dbReference>
<protein>
    <submittedName>
        <fullName evidence="5">Response regulator</fullName>
    </submittedName>
</protein>
<dbReference type="SUPFAM" id="SSF109604">
    <property type="entry name" value="HD-domain/PDEase-like"/>
    <property type="match status" value="1"/>
</dbReference>
<evidence type="ECO:0000256" key="1">
    <source>
        <dbReference type="PROSITE-ProRule" id="PRU00169"/>
    </source>
</evidence>
<dbReference type="Gene3D" id="1.10.3210.10">
    <property type="entry name" value="Hypothetical protein af1432"/>
    <property type="match status" value="1"/>
</dbReference>